<evidence type="ECO:0000313" key="1">
    <source>
        <dbReference type="EMBL" id="KAJ4709886.1"/>
    </source>
</evidence>
<evidence type="ECO:0000313" key="2">
    <source>
        <dbReference type="Proteomes" id="UP001164539"/>
    </source>
</evidence>
<organism evidence="1 2">
    <name type="scientific">Melia azedarach</name>
    <name type="common">Chinaberry tree</name>
    <dbReference type="NCBI Taxonomy" id="155640"/>
    <lineage>
        <taxon>Eukaryota</taxon>
        <taxon>Viridiplantae</taxon>
        <taxon>Streptophyta</taxon>
        <taxon>Embryophyta</taxon>
        <taxon>Tracheophyta</taxon>
        <taxon>Spermatophyta</taxon>
        <taxon>Magnoliopsida</taxon>
        <taxon>eudicotyledons</taxon>
        <taxon>Gunneridae</taxon>
        <taxon>Pentapetalae</taxon>
        <taxon>rosids</taxon>
        <taxon>malvids</taxon>
        <taxon>Sapindales</taxon>
        <taxon>Meliaceae</taxon>
        <taxon>Melia</taxon>
    </lineage>
</organism>
<dbReference type="EMBL" id="CM051402">
    <property type="protein sequence ID" value="KAJ4709886.1"/>
    <property type="molecule type" value="Genomic_DNA"/>
</dbReference>
<name>A0ACC1XEY7_MELAZ</name>
<protein>
    <submittedName>
        <fullName evidence="1">LEAF RUST 10 DISEASE-RESISTANCE LOCUS RECEPTOR-LIKE PROTEIN KINASE-like 1.2</fullName>
    </submittedName>
</protein>
<dbReference type="Proteomes" id="UP001164539">
    <property type="component" value="Chromosome 9"/>
</dbReference>
<sequence>MSSHLELQNLFSFRILGIMFFTGTILVESVQSTDLSKYEACKPSNCGSGPNISYPFYIRDAGTDFCGFPGFLIECKQKKPVYKTSKGYFTIEDISYENQSFRLLDEEVFNDTCIAPVQNFSFDRSSLNFIPYHADLYFFHNCNTSFYLNYTTSEVACAANATRNTTTFVALVPRDEDLNCSSIACDSVISSPVQLGEEEINQTVTSFDYVKLLKDGFSLKWTGYNCAHCRKSGGQCGFENETSVCFCPDGSHPYSCNNGRLTANFTTFFFNISTSLSYSQQRRDEFYA</sequence>
<keyword evidence="2" id="KW-1185">Reference proteome</keyword>
<reference evidence="1 2" key="1">
    <citation type="journal article" date="2023" name="Science">
        <title>Complex scaffold remodeling in plant triterpene biosynthesis.</title>
        <authorList>
            <person name="De La Pena R."/>
            <person name="Hodgson H."/>
            <person name="Liu J.C."/>
            <person name="Stephenson M.J."/>
            <person name="Martin A.C."/>
            <person name="Owen C."/>
            <person name="Harkess A."/>
            <person name="Leebens-Mack J."/>
            <person name="Jimenez L.E."/>
            <person name="Osbourn A."/>
            <person name="Sattely E.S."/>
        </authorList>
    </citation>
    <scope>NUCLEOTIDE SEQUENCE [LARGE SCALE GENOMIC DNA]</scope>
    <source>
        <strain evidence="2">cv. JPN11</strain>
        <tissue evidence="1">Leaf</tissue>
    </source>
</reference>
<proteinExistence type="predicted"/>
<comment type="caution">
    <text evidence="1">The sequence shown here is derived from an EMBL/GenBank/DDBJ whole genome shotgun (WGS) entry which is preliminary data.</text>
</comment>
<gene>
    <name evidence="1" type="ORF">OWV82_016140</name>
</gene>
<accession>A0ACC1XEY7</accession>